<dbReference type="Proteomes" id="UP000053105">
    <property type="component" value="Unassembled WGS sequence"/>
</dbReference>
<feature type="region of interest" description="Disordered" evidence="8">
    <location>
        <begin position="288"/>
        <end position="308"/>
    </location>
</feature>
<feature type="region of interest" description="Disordered" evidence="8">
    <location>
        <begin position="96"/>
        <end position="260"/>
    </location>
</feature>
<dbReference type="CDD" id="cd00086">
    <property type="entry name" value="homeodomain"/>
    <property type="match status" value="1"/>
</dbReference>
<feature type="DNA-binding region" description="Homeobox" evidence="6">
    <location>
        <begin position="518"/>
        <end position="577"/>
    </location>
</feature>
<evidence type="ECO:0000313" key="11">
    <source>
        <dbReference type="Proteomes" id="UP000053105"/>
    </source>
</evidence>
<dbReference type="STRING" id="166423.A0A0M9A747"/>
<feature type="compositionally biased region" description="Polar residues" evidence="8">
    <location>
        <begin position="49"/>
        <end position="65"/>
    </location>
</feature>
<dbReference type="GO" id="GO:0045944">
    <property type="term" value="P:positive regulation of transcription by RNA polymerase II"/>
    <property type="evidence" value="ECO:0007669"/>
    <property type="project" value="TreeGrafter"/>
</dbReference>
<evidence type="ECO:0000256" key="3">
    <source>
        <dbReference type="ARBA" id="ARBA00023125"/>
    </source>
</evidence>
<comment type="subcellular location">
    <subcellularLocation>
        <location evidence="1 6 7">Nucleus</location>
    </subcellularLocation>
</comment>
<dbReference type="InterPro" id="IPR017970">
    <property type="entry name" value="Homeobox_CS"/>
</dbReference>
<evidence type="ECO:0000256" key="5">
    <source>
        <dbReference type="ARBA" id="ARBA00023242"/>
    </source>
</evidence>
<dbReference type="SUPFAM" id="SSF46689">
    <property type="entry name" value="Homeodomain-like"/>
    <property type="match status" value="1"/>
</dbReference>
<keyword evidence="4 6" id="KW-0371">Homeobox</keyword>
<feature type="compositionally biased region" description="Low complexity" evidence="8">
    <location>
        <begin position="191"/>
        <end position="254"/>
    </location>
</feature>
<reference evidence="10 11" key="1">
    <citation type="submission" date="2015-07" db="EMBL/GenBank/DDBJ databases">
        <title>The genome of Melipona quadrifasciata.</title>
        <authorList>
            <person name="Pan H."/>
            <person name="Kapheim K."/>
        </authorList>
    </citation>
    <scope>NUCLEOTIDE SEQUENCE [LARGE SCALE GENOMIC DNA]</scope>
    <source>
        <strain evidence="10">0111107301</strain>
        <tissue evidence="10">Whole body</tissue>
    </source>
</reference>
<evidence type="ECO:0000256" key="6">
    <source>
        <dbReference type="PROSITE-ProRule" id="PRU00108"/>
    </source>
</evidence>
<keyword evidence="5 6" id="KW-0539">Nucleus</keyword>
<name>A0A0M9A747_9HYME</name>
<dbReference type="EMBL" id="KQ435720">
    <property type="protein sequence ID" value="KOX78600.1"/>
    <property type="molecule type" value="Genomic_DNA"/>
</dbReference>
<proteinExistence type="predicted"/>
<dbReference type="PROSITE" id="PS00027">
    <property type="entry name" value="HOMEOBOX_1"/>
    <property type="match status" value="1"/>
</dbReference>
<dbReference type="PRINTS" id="PR00024">
    <property type="entry name" value="HOMEOBOX"/>
</dbReference>
<feature type="compositionally biased region" description="Low complexity" evidence="8">
    <location>
        <begin position="101"/>
        <end position="147"/>
    </location>
</feature>
<dbReference type="InterPro" id="IPR020479">
    <property type="entry name" value="HD_metazoa"/>
</dbReference>
<keyword evidence="2" id="KW-0217">Developmental protein</keyword>
<dbReference type="GO" id="GO:0005654">
    <property type="term" value="C:nucleoplasm"/>
    <property type="evidence" value="ECO:0007669"/>
    <property type="project" value="TreeGrafter"/>
</dbReference>
<keyword evidence="11" id="KW-1185">Reference proteome</keyword>
<dbReference type="SMART" id="SM00389">
    <property type="entry name" value="HOX"/>
    <property type="match status" value="1"/>
</dbReference>
<feature type="domain" description="Homeobox" evidence="9">
    <location>
        <begin position="516"/>
        <end position="576"/>
    </location>
</feature>
<feature type="compositionally biased region" description="Polar residues" evidence="8">
    <location>
        <begin position="15"/>
        <end position="29"/>
    </location>
</feature>
<dbReference type="InterPro" id="IPR050609">
    <property type="entry name" value="Antp_homeobox_Deformed_sf"/>
</dbReference>
<evidence type="ECO:0000256" key="8">
    <source>
        <dbReference type="SAM" id="MobiDB-lite"/>
    </source>
</evidence>
<dbReference type="OrthoDB" id="6159439at2759"/>
<feature type="region of interest" description="Disordered" evidence="8">
    <location>
        <begin position="15"/>
        <end position="66"/>
    </location>
</feature>
<dbReference type="Gene3D" id="1.10.10.60">
    <property type="entry name" value="Homeodomain-like"/>
    <property type="match status" value="1"/>
</dbReference>
<evidence type="ECO:0000259" key="9">
    <source>
        <dbReference type="PROSITE" id="PS50071"/>
    </source>
</evidence>
<evidence type="ECO:0000313" key="10">
    <source>
        <dbReference type="EMBL" id="KOX78600.1"/>
    </source>
</evidence>
<evidence type="ECO:0000256" key="4">
    <source>
        <dbReference type="ARBA" id="ARBA00023155"/>
    </source>
</evidence>
<evidence type="ECO:0000256" key="1">
    <source>
        <dbReference type="ARBA" id="ARBA00004123"/>
    </source>
</evidence>
<gene>
    <name evidence="10" type="ORF">WN51_07461</name>
</gene>
<evidence type="ECO:0000256" key="7">
    <source>
        <dbReference type="RuleBase" id="RU000682"/>
    </source>
</evidence>
<dbReference type="PANTHER" id="PTHR45771">
    <property type="entry name" value="HOMEOTIC PROTEIN DEFORMED"/>
    <property type="match status" value="1"/>
</dbReference>
<dbReference type="PANTHER" id="PTHR45771:SF6">
    <property type="entry name" value="HOMEOTIC PROTEIN SEX COMBS REDUCED"/>
    <property type="match status" value="1"/>
</dbReference>
<feature type="compositionally biased region" description="Polar residues" evidence="8">
    <location>
        <begin position="152"/>
        <end position="175"/>
    </location>
</feature>
<evidence type="ECO:0000256" key="2">
    <source>
        <dbReference type="ARBA" id="ARBA00022473"/>
    </source>
</evidence>
<dbReference type="GO" id="GO:0009952">
    <property type="term" value="P:anterior/posterior pattern specification"/>
    <property type="evidence" value="ECO:0007669"/>
    <property type="project" value="TreeGrafter"/>
</dbReference>
<accession>A0A0M9A747</accession>
<dbReference type="InterPro" id="IPR001356">
    <property type="entry name" value="HD"/>
</dbReference>
<organism evidence="10 11">
    <name type="scientific">Melipona quadrifasciata</name>
    <dbReference type="NCBI Taxonomy" id="166423"/>
    <lineage>
        <taxon>Eukaryota</taxon>
        <taxon>Metazoa</taxon>
        <taxon>Ecdysozoa</taxon>
        <taxon>Arthropoda</taxon>
        <taxon>Hexapoda</taxon>
        <taxon>Insecta</taxon>
        <taxon>Pterygota</taxon>
        <taxon>Neoptera</taxon>
        <taxon>Endopterygota</taxon>
        <taxon>Hymenoptera</taxon>
        <taxon>Apocrita</taxon>
        <taxon>Aculeata</taxon>
        <taxon>Apoidea</taxon>
        <taxon>Anthophila</taxon>
        <taxon>Apidae</taxon>
        <taxon>Melipona</taxon>
    </lineage>
</organism>
<keyword evidence="3 6" id="KW-0238">DNA-binding</keyword>
<dbReference type="PROSITE" id="PS50071">
    <property type="entry name" value="HOMEOBOX_2"/>
    <property type="match status" value="1"/>
</dbReference>
<dbReference type="InterPro" id="IPR009057">
    <property type="entry name" value="Homeodomain-like_sf"/>
</dbReference>
<sequence length="610" mass="66322">MSSYQFVNSLASCYAGQQTQQQPRATASSPGEPMQAASPAGGDYYNPNAAATSYPTPCYSPQQHYPQHAYATPASGMQHTAPTGMIDYTQLQPQPRLSATTTSQQHSLHQQSQHHPQQHHPQQQLHQDPTTPLLQAASAPSAPSTSSCKYADSTSSTSVASPQDLTTSTSRNSPTPLVAPGTSKAASGLTSPPGSSSRSSVAASAASPASGSSRPVAEGTSTLTTASSASSPASSTSSTSSTGNNTSNKTNPSGNEPPKIYSWMKRVHIGQTKATSVEWEKYALEGGRIGGRSSNLDPSAGKDSERGTNHLLGHKFSLQAASVNGMSRWGNGCVPGAKWAACCCVARSPRGSLILMLLQSLSFGPGKPLPEEGGFPLLKIYELPLNGLDWPAATLHAFRGFPATKVPGKPLLMSFSLDCFQTSSYGSPSTSLRTQVRVWWINQRNAFVSRLVHIVQKGHVRITELANVITFEPTPPLKAFKIPKRITTLVNSRAHTFAHSLEFQGHLWFGTVNANGEVKRQRTSYTRYQTLELEKEFHFNRYLTRRRRIEIAHALCLTERQIKIWFQNRRMKWKKEHKMASMNIVPYHMSPYGHPYQFAPHPGQFAHLAT</sequence>
<protein>
    <submittedName>
        <fullName evidence="10">Homeotic protein Sex combs reduced</fullName>
    </submittedName>
</protein>
<dbReference type="Pfam" id="PF00046">
    <property type="entry name" value="Homeodomain"/>
    <property type="match status" value="1"/>
</dbReference>
<dbReference type="GO" id="GO:0000978">
    <property type="term" value="F:RNA polymerase II cis-regulatory region sequence-specific DNA binding"/>
    <property type="evidence" value="ECO:0007669"/>
    <property type="project" value="TreeGrafter"/>
</dbReference>
<dbReference type="GO" id="GO:0000981">
    <property type="term" value="F:DNA-binding transcription factor activity, RNA polymerase II-specific"/>
    <property type="evidence" value="ECO:0007669"/>
    <property type="project" value="InterPro"/>
</dbReference>
<dbReference type="AlphaFoldDB" id="A0A0M9A747"/>